<name>A0ABV7K9Z0_9HYPH</name>
<evidence type="ECO:0000313" key="6">
    <source>
        <dbReference type="EMBL" id="MFC3206293.1"/>
    </source>
</evidence>
<dbReference type="InterPro" id="IPR011009">
    <property type="entry name" value="Kinase-like_dom_sf"/>
</dbReference>
<dbReference type="InterPro" id="IPR016047">
    <property type="entry name" value="M23ase_b-sheet_dom"/>
</dbReference>
<dbReference type="InterPro" id="IPR015424">
    <property type="entry name" value="PyrdxlP-dep_Trfase"/>
</dbReference>
<dbReference type="PANTHER" id="PTHR45688:SF13">
    <property type="entry name" value="ALANINE--GLYOXYLATE AMINOTRANSFERASE 2-LIKE"/>
    <property type="match status" value="1"/>
</dbReference>
<keyword evidence="6" id="KW-0032">Aminotransferase</keyword>
<dbReference type="Gene3D" id="3.40.640.10">
    <property type="entry name" value="Type I PLP-dependent aspartate aminotransferase-like (Major domain)"/>
    <property type="match status" value="1"/>
</dbReference>
<dbReference type="InterPro" id="IPR002575">
    <property type="entry name" value="Aminoglycoside_PTrfase"/>
</dbReference>
<dbReference type="PROSITE" id="PS00600">
    <property type="entry name" value="AA_TRANSFER_CLASS_3"/>
    <property type="match status" value="1"/>
</dbReference>
<dbReference type="Gene3D" id="2.70.70.10">
    <property type="entry name" value="Glucose Permease (Domain IIA)"/>
    <property type="match status" value="1"/>
</dbReference>
<dbReference type="InterPro" id="IPR015422">
    <property type="entry name" value="PyrdxlP-dep_Trfase_small"/>
</dbReference>
<evidence type="ECO:0000313" key="7">
    <source>
        <dbReference type="Proteomes" id="UP001595583"/>
    </source>
</evidence>
<sequence>MIEMSPETARGLELGIEGWLEAVAAHFGCVWPMERLVGEYDLNFRARGNNGPIIVKVMRAGCDPAYVAMQIEAIRHALSVDPHLPLPEIVGEPLTLRDDSGQERIAWAQRALPGKALGALAPQSLPLLEELGRAAGRLSRTLQGFEHPQLDRPQKWRLPDGGWIAAHLPLLPEARRPLVQAALEGFEELRPALERLPQQAIHNDLNDWNILIRQQVAAQTAVAGFIDFGDMTRAPVICDLAIIAAYAILDRPDAEQALAALTAGYHAAFPLTEAELAMLWPLVRMRLAVSAVNSTVEARARPDDPYVTISQAPAWRLLERTDLDAARILQRLRLACRLPVTPEAPAILAWLAAERHRFSPVVEADVAAFTVHDLSPSGSLTPENPFALTPAEAATLGVAEPCWIGRHGEPRLVYTEGAFVGPTKASNRRTVHLGVDLFAPAGTALRAPLAGTVITAGSEEGAQGYGGMVVLRHDTPAGSLFTLWGHLAADCAGLKPGQRIAAGEVFAHIGTLADNGGWAPHLHLQMGFDNDRDWDGVADADDRAALLARFPNPAALLNLADDHVAFAATDEAELLDYRQAHFAANLKLSYRQPVMFVRGWKHHLFDQWGRPYLDAYNNVPHVGHAHPRIRAVAASQLARMNANTRYLHPAQRAFAQKLISKMPAGLEVCFFVNSGSEANELALRLARAASGGYDIVTPDHGYHGNTTGATAISAYKFNKPGMGGRQPWVHLVDVADDYRGRFRADDPACGERYAAQVDDALEEIAAGGGLLAGFIGEVFPSVAGQIIPPAGYLASVYARIRSAGGICIADEVQTGLGRLGDAYFAFEQQGVVPDIVVLGKPIGNGHPLGVVITTREIADRFAQGAEFFSTFGGSNLSCLIGKEVLDIVDDEGLQQNAAIVGNRLLSGLRALQDRHACIGEVRGFGLFTGVDLVEDRDSRAPATAIADHAINRLREMRILIGREGPADNVLKIRPPLTIDAEGVDTICAALDTALAEIQP</sequence>
<comment type="cofactor">
    <cofactor evidence="1">
        <name>pyridoxal 5'-phosphate</name>
        <dbReference type="ChEBI" id="CHEBI:597326"/>
    </cofactor>
</comment>
<organism evidence="6 7">
    <name type="scientific">Aquamicrobium soli</name>
    <dbReference type="NCBI Taxonomy" id="1811518"/>
    <lineage>
        <taxon>Bacteria</taxon>
        <taxon>Pseudomonadati</taxon>
        <taxon>Pseudomonadota</taxon>
        <taxon>Alphaproteobacteria</taxon>
        <taxon>Hyphomicrobiales</taxon>
        <taxon>Phyllobacteriaceae</taxon>
        <taxon>Aquamicrobium</taxon>
    </lineage>
</organism>
<dbReference type="Pfam" id="PF01551">
    <property type="entry name" value="Peptidase_M23"/>
    <property type="match status" value="1"/>
</dbReference>
<dbReference type="CDD" id="cd12797">
    <property type="entry name" value="M23_peptidase"/>
    <property type="match status" value="1"/>
</dbReference>
<dbReference type="CDD" id="cd00610">
    <property type="entry name" value="OAT_like"/>
    <property type="match status" value="1"/>
</dbReference>
<dbReference type="SUPFAM" id="SSF53383">
    <property type="entry name" value="PLP-dependent transferases"/>
    <property type="match status" value="1"/>
</dbReference>
<proteinExistence type="inferred from homology"/>
<evidence type="ECO:0000256" key="2">
    <source>
        <dbReference type="ARBA" id="ARBA00008954"/>
    </source>
</evidence>
<dbReference type="Pfam" id="PF01636">
    <property type="entry name" value="APH"/>
    <property type="match status" value="1"/>
</dbReference>
<dbReference type="RefSeq" id="WP_378220108.1">
    <property type="nucleotide sequence ID" value="NZ_JBHRTK010000010.1"/>
</dbReference>
<protein>
    <submittedName>
        <fullName evidence="6">Aminotransferase class III-fold pyridoxal phosphate-dependent enzyme</fullName>
    </submittedName>
</protein>
<dbReference type="InterPro" id="IPR015421">
    <property type="entry name" value="PyrdxlP-dep_Trfase_major"/>
</dbReference>
<dbReference type="Proteomes" id="UP001595583">
    <property type="component" value="Unassembled WGS sequence"/>
</dbReference>
<dbReference type="NCBIfam" id="NF004799">
    <property type="entry name" value="PRK06148.1"/>
    <property type="match status" value="1"/>
</dbReference>
<evidence type="ECO:0000256" key="3">
    <source>
        <dbReference type="ARBA" id="ARBA00022898"/>
    </source>
</evidence>
<keyword evidence="7" id="KW-1185">Reference proteome</keyword>
<comment type="similarity">
    <text evidence="2">Belongs to the class-III pyridoxal-phosphate-dependent aminotransferase family.</text>
</comment>
<keyword evidence="6" id="KW-0808">Transferase</keyword>
<comment type="caution">
    <text evidence="6">The sequence shown here is derived from an EMBL/GenBank/DDBJ whole genome shotgun (WGS) entry which is preliminary data.</text>
</comment>
<dbReference type="InterPro" id="IPR049704">
    <property type="entry name" value="Aminotrans_3_PPA_site"/>
</dbReference>
<feature type="domain" description="M23ase beta-sheet core" evidence="4">
    <location>
        <begin position="431"/>
        <end position="527"/>
    </location>
</feature>
<dbReference type="GO" id="GO:0008483">
    <property type="term" value="F:transaminase activity"/>
    <property type="evidence" value="ECO:0007669"/>
    <property type="project" value="UniProtKB-KW"/>
</dbReference>
<dbReference type="PANTHER" id="PTHR45688">
    <property type="match status" value="1"/>
</dbReference>
<evidence type="ECO:0000259" key="5">
    <source>
        <dbReference type="Pfam" id="PF01636"/>
    </source>
</evidence>
<dbReference type="Pfam" id="PF00202">
    <property type="entry name" value="Aminotran_3"/>
    <property type="match status" value="1"/>
</dbReference>
<dbReference type="SUPFAM" id="SSF51261">
    <property type="entry name" value="Duplicated hybrid motif"/>
    <property type="match status" value="1"/>
</dbReference>
<dbReference type="EMBL" id="JBHRTK010000010">
    <property type="protein sequence ID" value="MFC3206293.1"/>
    <property type="molecule type" value="Genomic_DNA"/>
</dbReference>
<gene>
    <name evidence="6" type="ORF">ACFOHJ_08735</name>
</gene>
<feature type="domain" description="Aminoglycoside phosphotransferase" evidence="5">
    <location>
        <begin position="41"/>
        <end position="267"/>
    </location>
</feature>
<evidence type="ECO:0000259" key="4">
    <source>
        <dbReference type="Pfam" id="PF01551"/>
    </source>
</evidence>
<dbReference type="SUPFAM" id="SSF56112">
    <property type="entry name" value="Protein kinase-like (PK-like)"/>
    <property type="match status" value="1"/>
</dbReference>
<accession>A0ABV7K9Z0</accession>
<dbReference type="InterPro" id="IPR011055">
    <property type="entry name" value="Dup_hybrid_motif"/>
</dbReference>
<dbReference type="Gene3D" id="3.90.1200.10">
    <property type="match status" value="1"/>
</dbReference>
<evidence type="ECO:0000256" key="1">
    <source>
        <dbReference type="ARBA" id="ARBA00001933"/>
    </source>
</evidence>
<keyword evidence="3" id="KW-0663">Pyridoxal phosphate</keyword>
<dbReference type="InterPro" id="IPR005814">
    <property type="entry name" value="Aminotrans_3"/>
</dbReference>
<reference evidence="7" key="1">
    <citation type="journal article" date="2019" name="Int. J. Syst. Evol. Microbiol.">
        <title>The Global Catalogue of Microorganisms (GCM) 10K type strain sequencing project: providing services to taxonomists for standard genome sequencing and annotation.</title>
        <authorList>
            <consortium name="The Broad Institute Genomics Platform"/>
            <consortium name="The Broad Institute Genome Sequencing Center for Infectious Disease"/>
            <person name="Wu L."/>
            <person name="Ma J."/>
        </authorList>
    </citation>
    <scope>NUCLEOTIDE SEQUENCE [LARGE SCALE GENOMIC DNA]</scope>
    <source>
        <strain evidence="7">KCTC 52165</strain>
    </source>
</reference>
<dbReference type="Gene3D" id="3.90.1150.10">
    <property type="entry name" value="Aspartate Aminotransferase, domain 1"/>
    <property type="match status" value="1"/>
</dbReference>